<evidence type="ECO:0000313" key="1">
    <source>
        <dbReference type="EMBL" id="MCW3797796.1"/>
    </source>
</evidence>
<protein>
    <recommendedName>
        <fullName evidence="3">DUF2846 domain-containing protein</fullName>
    </recommendedName>
</protein>
<accession>A0ABT3JFE7</accession>
<organism evidence="1 2">
    <name type="scientific">Sphingomonas arvum</name>
    <dbReference type="NCBI Taxonomy" id="2992113"/>
    <lineage>
        <taxon>Bacteria</taxon>
        <taxon>Pseudomonadati</taxon>
        <taxon>Pseudomonadota</taxon>
        <taxon>Alphaproteobacteria</taxon>
        <taxon>Sphingomonadales</taxon>
        <taxon>Sphingomonadaceae</taxon>
        <taxon>Sphingomonas</taxon>
    </lineage>
</organism>
<name>A0ABT3JFE7_9SPHN</name>
<dbReference type="RefSeq" id="WP_264882328.1">
    <property type="nucleotide sequence ID" value="NZ_JAPDOB010000002.1"/>
</dbReference>
<reference evidence="1 2" key="1">
    <citation type="submission" date="2022-10" db="EMBL/GenBank/DDBJ databases">
        <title>Sphingomonas sp.</title>
        <authorList>
            <person name="Jin C."/>
        </authorList>
    </citation>
    <scope>NUCLEOTIDE SEQUENCE [LARGE SCALE GENOMIC DNA]</scope>
    <source>
        <strain evidence="1 2">BN140010</strain>
    </source>
</reference>
<comment type="caution">
    <text evidence="1">The sequence shown here is derived from an EMBL/GenBank/DDBJ whole genome shotgun (WGS) entry which is preliminary data.</text>
</comment>
<evidence type="ECO:0000313" key="2">
    <source>
        <dbReference type="Proteomes" id="UP001526246"/>
    </source>
</evidence>
<sequence>MPVLTALLLAAASVRSDATLIVYREYAEPVLFAPTLLIDGMPVARLGQKRALAVALPAGEHRLELRWPMLASQKTARLQLTLAPGSERYIELNALAGFGGGSALVEQAADVGEQALARCRPVAAGTSEQLEH</sequence>
<proteinExistence type="predicted"/>
<keyword evidence="2" id="KW-1185">Reference proteome</keyword>
<evidence type="ECO:0008006" key="3">
    <source>
        <dbReference type="Google" id="ProtNLM"/>
    </source>
</evidence>
<gene>
    <name evidence="1" type="ORF">OMW55_08265</name>
</gene>
<dbReference type="EMBL" id="JAPDOB010000002">
    <property type="protein sequence ID" value="MCW3797796.1"/>
    <property type="molecule type" value="Genomic_DNA"/>
</dbReference>
<dbReference type="Proteomes" id="UP001526246">
    <property type="component" value="Unassembled WGS sequence"/>
</dbReference>